<evidence type="ECO:0000313" key="2">
    <source>
        <dbReference type="Proteomes" id="UP000074914"/>
    </source>
</evidence>
<accession>A0ABM5Z9F0</accession>
<organism evidence="1 2">
    <name type="scientific">Collimonas pratensis</name>
    <dbReference type="NCBI Taxonomy" id="279113"/>
    <lineage>
        <taxon>Bacteria</taxon>
        <taxon>Pseudomonadati</taxon>
        <taxon>Pseudomonadota</taxon>
        <taxon>Betaproteobacteria</taxon>
        <taxon>Burkholderiales</taxon>
        <taxon>Oxalobacteraceae</taxon>
        <taxon>Collimonas</taxon>
    </lineage>
</organism>
<reference evidence="1 2" key="1">
    <citation type="submission" date="2015-11" db="EMBL/GenBank/DDBJ databases">
        <title>Exploring the genomic traits of fungus-feeding bacterial genus Collimonas.</title>
        <authorList>
            <person name="Song C."/>
            <person name="Schmidt R."/>
            <person name="de Jager V."/>
            <person name="Krzyzanowska D."/>
            <person name="Jongedijk E."/>
            <person name="Cankar K."/>
            <person name="Beekwilder J."/>
            <person name="van Veen A."/>
            <person name="de Boer W."/>
            <person name="van Veen J.A."/>
            <person name="Garbeva P."/>
        </authorList>
    </citation>
    <scope>NUCLEOTIDE SEQUENCE [LARGE SCALE GENOMIC DNA]</scope>
    <source>
        <strain evidence="1 2">Ter291</strain>
    </source>
</reference>
<evidence type="ECO:0000313" key="1">
    <source>
        <dbReference type="EMBL" id="AMP15738.1"/>
    </source>
</evidence>
<name>A0ABM5Z9F0_9BURK</name>
<protein>
    <submittedName>
        <fullName evidence="1">Uncharacterized protein</fullName>
    </submittedName>
</protein>
<gene>
    <name evidence="1" type="ORF">CPter291_3503</name>
</gene>
<sequence>MDGAAEGLDFNALVAMCHREMKNRGGDIISIEDISGTTS</sequence>
<proteinExistence type="predicted"/>
<dbReference type="Proteomes" id="UP000074914">
    <property type="component" value="Chromosome"/>
</dbReference>
<keyword evidence="2" id="KW-1185">Reference proteome</keyword>
<dbReference type="EMBL" id="CP013236">
    <property type="protein sequence ID" value="AMP15738.1"/>
    <property type="molecule type" value="Genomic_DNA"/>
</dbReference>